<feature type="region of interest" description="Disordered" evidence="1">
    <location>
        <begin position="71"/>
        <end position="92"/>
    </location>
</feature>
<dbReference type="EMBL" id="CP023445">
    <property type="protein sequence ID" value="ATE57809.1"/>
    <property type="molecule type" value="Genomic_DNA"/>
</dbReference>
<evidence type="ECO:0000256" key="2">
    <source>
        <dbReference type="SAM" id="Phobius"/>
    </source>
</evidence>
<evidence type="ECO:0000313" key="3">
    <source>
        <dbReference type="EMBL" id="ATE57809.1"/>
    </source>
</evidence>
<dbReference type="RefSeq" id="WP_096497454.1">
    <property type="nucleotide sequence ID" value="NZ_CP023445.1"/>
</dbReference>
<sequence>MPRQSPARNTGLRWSNWNLLLLLPLLMLITPWFNSDEPRVLGLPFFYWYQFAFVPLGVLCVGLVYVKTKDAPATTGPDKLDVDALDEREADR</sequence>
<keyword evidence="2" id="KW-1133">Transmembrane helix</keyword>
<proteinExistence type="predicted"/>
<dbReference type="Pfam" id="PF11755">
    <property type="entry name" value="DUF3311"/>
    <property type="match status" value="1"/>
</dbReference>
<name>A0A290ZFQ7_9PSEU</name>
<keyword evidence="2" id="KW-0812">Transmembrane</keyword>
<feature type="compositionally biased region" description="Basic and acidic residues" evidence="1">
    <location>
        <begin position="78"/>
        <end position="92"/>
    </location>
</feature>
<dbReference type="AlphaFoldDB" id="A0A290ZFQ7"/>
<dbReference type="Proteomes" id="UP000218505">
    <property type="component" value="Chromosome"/>
</dbReference>
<gene>
    <name evidence="3" type="ORF">CNX65_34585</name>
</gene>
<reference evidence="3" key="1">
    <citation type="submission" date="2017-09" db="EMBL/GenBank/DDBJ databases">
        <title>Complete Genome Sequence of ansamitocin-producing Bacterium Actinosynnema pretiosum X47.</title>
        <authorList>
            <person name="Cao G."/>
            <person name="Zong G."/>
            <person name="Zhong C."/>
            <person name="Fu J."/>
        </authorList>
    </citation>
    <scope>NUCLEOTIDE SEQUENCE [LARGE SCALE GENOMIC DNA]</scope>
    <source>
        <strain evidence="3">X47</strain>
    </source>
</reference>
<dbReference type="KEGG" id="apre:CNX65_34585"/>
<protein>
    <recommendedName>
        <fullName evidence="5">DUF3311 domain-containing protein</fullName>
    </recommendedName>
</protein>
<keyword evidence="4" id="KW-1185">Reference proteome</keyword>
<dbReference type="InterPro" id="IPR021741">
    <property type="entry name" value="DUF3311"/>
</dbReference>
<feature type="transmembrane region" description="Helical" evidence="2">
    <location>
        <begin position="45"/>
        <end position="66"/>
    </location>
</feature>
<keyword evidence="2" id="KW-0472">Membrane</keyword>
<evidence type="ECO:0000313" key="4">
    <source>
        <dbReference type="Proteomes" id="UP000218505"/>
    </source>
</evidence>
<accession>A0A290ZFQ7</accession>
<evidence type="ECO:0000256" key="1">
    <source>
        <dbReference type="SAM" id="MobiDB-lite"/>
    </source>
</evidence>
<organism evidence="3 4">
    <name type="scientific">Actinosynnema pretiosum</name>
    <dbReference type="NCBI Taxonomy" id="42197"/>
    <lineage>
        <taxon>Bacteria</taxon>
        <taxon>Bacillati</taxon>
        <taxon>Actinomycetota</taxon>
        <taxon>Actinomycetes</taxon>
        <taxon>Pseudonocardiales</taxon>
        <taxon>Pseudonocardiaceae</taxon>
        <taxon>Actinosynnema</taxon>
    </lineage>
</organism>
<evidence type="ECO:0008006" key="5">
    <source>
        <dbReference type="Google" id="ProtNLM"/>
    </source>
</evidence>